<feature type="transmembrane region" description="Helical" evidence="1">
    <location>
        <begin position="71"/>
        <end position="91"/>
    </location>
</feature>
<gene>
    <name evidence="2" type="ORF">IDH41_17230</name>
</gene>
<evidence type="ECO:0000256" key="1">
    <source>
        <dbReference type="SAM" id="Phobius"/>
    </source>
</evidence>
<comment type="caution">
    <text evidence="2">The sequence shown here is derived from an EMBL/GenBank/DDBJ whole genome shotgun (WGS) entry which is preliminary data.</text>
</comment>
<dbReference type="EMBL" id="JACXIY010000019">
    <property type="protein sequence ID" value="MBD2870324.1"/>
    <property type="molecule type" value="Genomic_DNA"/>
</dbReference>
<keyword evidence="1" id="KW-1133">Transmembrane helix</keyword>
<feature type="transmembrane region" description="Helical" evidence="1">
    <location>
        <begin position="5"/>
        <end position="25"/>
    </location>
</feature>
<feature type="transmembrane region" description="Helical" evidence="1">
    <location>
        <begin position="45"/>
        <end position="64"/>
    </location>
</feature>
<feature type="transmembrane region" description="Helical" evidence="1">
    <location>
        <begin position="168"/>
        <end position="188"/>
    </location>
</feature>
<feature type="transmembrane region" description="Helical" evidence="1">
    <location>
        <begin position="200"/>
        <end position="217"/>
    </location>
</feature>
<dbReference type="AlphaFoldDB" id="A0A927CMK7"/>
<accession>A0A927CMK7</accession>
<keyword evidence="1" id="KW-0812">Transmembrane</keyword>
<proteinExistence type="predicted"/>
<feature type="transmembrane region" description="Helical" evidence="1">
    <location>
        <begin position="223"/>
        <end position="240"/>
    </location>
</feature>
<name>A0A927CMK7_9BACL</name>
<feature type="transmembrane region" description="Helical" evidence="1">
    <location>
        <begin position="97"/>
        <end position="116"/>
    </location>
</feature>
<evidence type="ECO:0000313" key="3">
    <source>
        <dbReference type="Proteomes" id="UP000632125"/>
    </source>
</evidence>
<protein>
    <submittedName>
        <fullName evidence="2">Uncharacterized protein</fullName>
    </submittedName>
</protein>
<sequence>MKLVALFFCMSGMAGFLENIIFFWLQSYEYYPQILENGYYDMTLGAYISQRFLVSTVAVSIAAFGLGVAPVLLLTAMFVGIELIFLAIGIYKLNWWNPAYTAIGLFLYFLMTKKWYDSLLWVSSRFIRFFTLFSMTYTLYTDIIAIPTLAGHYRFAVHWFDDPARNTVMVILIDCFIASFLVAVVCYCRLHWAIKASVPLAMWASYFVLIRLQLFTFTHVWDLLVFAASDVAVLLNCVYFERVLSSVRK</sequence>
<keyword evidence="1" id="KW-0472">Membrane</keyword>
<dbReference type="Proteomes" id="UP000632125">
    <property type="component" value="Unassembled WGS sequence"/>
</dbReference>
<organism evidence="2 3">
    <name type="scientific">Paenibacillus arenilitoris</name>
    <dbReference type="NCBI Taxonomy" id="2772299"/>
    <lineage>
        <taxon>Bacteria</taxon>
        <taxon>Bacillati</taxon>
        <taxon>Bacillota</taxon>
        <taxon>Bacilli</taxon>
        <taxon>Bacillales</taxon>
        <taxon>Paenibacillaceae</taxon>
        <taxon>Paenibacillus</taxon>
    </lineage>
</organism>
<evidence type="ECO:0000313" key="2">
    <source>
        <dbReference type="EMBL" id="MBD2870324.1"/>
    </source>
</evidence>
<keyword evidence="3" id="KW-1185">Reference proteome</keyword>
<feature type="transmembrane region" description="Helical" evidence="1">
    <location>
        <begin position="137"/>
        <end position="156"/>
    </location>
</feature>
<reference evidence="2" key="1">
    <citation type="submission" date="2020-09" db="EMBL/GenBank/DDBJ databases">
        <title>A novel bacterium of genus Paenibacillus, isolated from South China Sea.</title>
        <authorList>
            <person name="Huang H."/>
            <person name="Mo K."/>
            <person name="Hu Y."/>
        </authorList>
    </citation>
    <scope>NUCLEOTIDE SEQUENCE</scope>
    <source>
        <strain evidence="2">IB182493</strain>
    </source>
</reference>
<dbReference type="RefSeq" id="WP_190863157.1">
    <property type="nucleotide sequence ID" value="NZ_JACXIY010000019.1"/>
</dbReference>